<dbReference type="AlphaFoldDB" id="A0A067DU48"/>
<evidence type="ECO:0000256" key="3">
    <source>
        <dbReference type="ARBA" id="ARBA00008088"/>
    </source>
</evidence>
<dbReference type="EMBL" id="KK785206">
    <property type="protein sequence ID" value="KDO46529.1"/>
    <property type="molecule type" value="Genomic_DNA"/>
</dbReference>
<evidence type="ECO:0000313" key="7">
    <source>
        <dbReference type="Proteomes" id="UP000027120"/>
    </source>
</evidence>
<dbReference type="UniPathway" id="UPA00115">
    <property type="reaction ID" value="UER00412"/>
</dbReference>
<name>A0A067DU48_CITSI</name>
<keyword evidence="7" id="KW-1185">Reference proteome</keyword>
<dbReference type="Gene3D" id="3.40.50.1360">
    <property type="match status" value="1"/>
</dbReference>
<accession>A0A067DU48</accession>
<dbReference type="EC" id="5.3.1.6" evidence="4"/>
<dbReference type="Gene3D" id="3.30.70.260">
    <property type="match status" value="1"/>
</dbReference>
<dbReference type="Proteomes" id="UP000027120">
    <property type="component" value="Unassembled WGS sequence"/>
</dbReference>
<evidence type="ECO:0000313" key="6">
    <source>
        <dbReference type="EMBL" id="KDO46529.1"/>
    </source>
</evidence>
<dbReference type="SMR" id="A0A067DU48"/>
<dbReference type="Pfam" id="PF06026">
    <property type="entry name" value="Rib_5-P_isom_A"/>
    <property type="match status" value="2"/>
</dbReference>
<organism evidence="6 7">
    <name type="scientific">Citrus sinensis</name>
    <name type="common">Sweet orange</name>
    <name type="synonym">Citrus aurantium var. sinensis</name>
    <dbReference type="NCBI Taxonomy" id="2711"/>
    <lineage>
        <taxon>Eukaryota</taxon>
        <taxon>Viridiplantae</taxon>
        <taxon>Streptophyta</taxon>
        <taxon>Embryophyta</taxon>
        <taxon>Tracheophyta</taxon>
        <taxon>Spermatophyta</taxon>
        <taxon>Magnoliopsida</taxon>
        <taxon>eudicotyledons</taxon>
        <taxon>Gunneridae</taxon>
        <taxon>Pentapetalae</taxon>
        <taxon>rosids</taxon>
        <taxon>malvids</taxon>
        <taxon>Sapindales</taxon>
        <taxon>Rutaceae</taxon>
        <taxon>Aurantioideae</taxon>
        <taxon>Citrus</taxon>
    </lineage>
</organism>
<evidence type="ECO:0000256" key="4">
    <source>
        <dbReference type="ARBA" id="ARBA00011959"/>
    </source>
</evidence>
<dbReference type="SUPFAM" id="SSF100950">
    <property type="entry name" value="NagB/RpiA/CoA transferase-like"/>
    <property type="match status" value="1"/>
</dbReference>
<dbReference type="InterPro" id="IPR037171">
    <property type="entry name" value="NagB/RpiA_transferase-like"/>
</dbReference>
<dbReference type="InterPro" id="IPR004788">
    <property type="entry name" value="Ribose5P_isomerase_type_A"/>
</dbReference>
<dbReference type="GO" id="GO:0004751">
    <property type="term" value="F:ribose-5-phosphate isomerase activity"/>
    <property type="evidence" value="ECO:0007669"/>
    <property type="project" value="UniProtKB-EC"/>
</dbReference>
<dbReference type="SUPFAM" id="SSF75445">
    <property type="entry name" value="D-ribose-5-phosphate isomerase (RpiA), lid domain"/>
    <property type="match status" value="1"/>
</dbReference>
<dbReference type="PANTHER" id="PTHR43748">
    <property type="entry name" value="RIBOSE-5-PHOSPHATE ISOMERASE 3, CHLOROPLASTIC-RELATED"/>
    <property type="match status" value="1"/>
</dbReference>
<evidence type="ECO:0000256" key="2">
    <source>
        <dbReference type="ARBA" id="ARBA00004988"/>
    </source>
</evidence>
<comment type="pathway">
    <text evidence="2">Carbohydrate degradation; pentose phosphate pathway; D-ribose 5-phosphate from D-ribulose 5-phosphate (non-oxidative stage): step 1/1.</text>
</comment>
<gene>
    <name evidence="6" type="ORF">CISIN_1g036939mg</name>
</gene>
<evidence type="ECO:0000256" key="1">
    <source>
        <dbReference type="ARBA" id="ARBA00001713"/>
    </source>
</evidence>
<comment type="similarity">
    <text evidence="3">Belongs to the ribose 5-phosphate isomerase family.</text>
</comment>
<keyword evidence="5" id="KW-0413">Isomerase</keyword>
<dbReference type="PANTHER" id="PTHR43748:SF2">
    <property type="entry name" value="RIBOSE-5-PHOSPHATE ISOMERASE 2-RELATED"/>
    <property type="match status" value="1"/>
</dbReference>
<dbReference type="STRING" id="2711.A0A067DU48"/>
<reference evidence="6 7" key="1">
    <citation type="submission" date="2014-04" db="EMBL/GenBank/DDBJ databases">
        <authorList>
            <consortium name="International Citrus Genome Consortium"/>
            <person name="Gmitter F."/>
            <person name="Chen C."/>
            <person name="Farmerie W."/>
            <person name="Harkins T."/>
            <person name="Desany B."/>
            <person name="Mohiuddin M."/>
            <person name="Kodira C."/>
            <person name="Borodovsky M."/>
            <person name="Lomsadze A."/>
            <person name="Burns P."/>
            <person name="Jenkins J."/>
            <person name="Prochnik S."/>
            <person name="Shu S."/>
            <person name="Chapman J."/>
            <person name="Pitluck S."/>
            <person name="Schmutz J."/>
            <person name="Rokhsar D."/>
        </authorList>
    </citation>
    <scope>NUCLEOTIDE SEQUENCE</scope>
</reference>
<dbReference type="CDD" id="cd01398">
    <property type="entry name" value="RPI_A"/>
    <property type="match status" value="1"/>
</dbReference>
<dbReference type="InterPro" id="IPR050262">
    <property type="entry name" value="Ribose-5P_isomerase"/>
</dbReference>
<evidence type="ECO:0000256" key="5">
    <source>
        <dbReference type="ARBA" id="ARBA00023235"/>
    </source>
</evidence>
<dbReference type="GO" id="GO:0009052">
    <property type="term" value="P:pentose-phosphate shunt, non-oxidative branch"/>
    <property type="evidence" value="ECO:0007669"/>
    <property type="project" value="InterPro"/>
</dbReference>
<protein>
    <recommendedName>
        <fullName evidence="4">ribose-5-phosphate isomerase</fullName>
        <ecNumber evidence="4">5.3.1.6</ecNumber>
    </recommendedName>
</protein>
<sequence length="215" mass="23075">MAVGFPQFKPSSMENILSSLSPTSVGLTQDELKKIAANKSVEFVKSGMVVGLGTDSTATHAVDKIGELLHQGKLKNIVGIPTSKTTHDQAVSLGIPLSDLDSHPVIDLAIDGADEVDPGLAVPVEVVPVCWKFTANRFPDLFKDCGCVAKLRTCYEKHNGNCIIDLYFKKDIGDMEVASNRILRLIAGVVEHGMFLDMATTVIIVGKLGVTIKNK</sequence>
<comment type="catalytic activity">
    <reaction evidence="1">
        <text>aldehydo-D-ribose 5-phosphate = D-ribulose 5-phosphate</text>
        <dbReference type="Rhea" id="RHEA:14657"/>
        <dbReference type="ChEBI" id="CHEBI:58121"/>
        <dbReference type="ChEBI" id="CHEBI:58273"/>
        <dbReference type="EC" id="5.3.1.6"/>
    </reaction>
</comment>
<proteinExistence type="inferred from homology"/>